<evidence type="ECO:0000313" key="2">
    <source>
        <dbReference type="Proteomes" id="UP000235220"/>
    </source>
</evidence>
<dbReference type="GeneID" id="108986961"/>
<dbReference type="KEGG" id="jre:108986961"/>
<dbReference type="Proteomes" id="UP000235220">
    <property type="component" value="Chromosome 2"/>
</dbReference>
<protein>
    <submittedName>
        <fullName evidence="3">Uncharacterized protein LOC108986961</fullName>
    </submittedName>
</protein>
<dbReference type="InterPro" id="IPR005162">
    <property type="entry name" value="Retrotrans_gag_dom"/>
</dbReference>
<proteinExistence type="predicted"/>
<accession>A0A2I4E7E9</accession>
<evidence type="ECO:0000313" key="3">
    <source>
        <dbReference type="RefSeq" id="XP_018815321.1"/>
    </source>
</evidence>
<dbReference type="RefSeq" id="XP_018815321.1">
    <property type="nucleotide sequence ID" value="XM_018959776.1"/>
</dbReference>
<dbReference type="AlphaFoldDB" id="A0A2I4E7E9"/>
<name>A0A2I4E7E9_JUGRE</name>
<dbReference type="OrthoDB" id="1737504at2759"/>
<sequence>MTLKGAARTWFRSLPLGSVDGFRELSCLFLTQFMVSRRRRRPAAYLLTVEQREDENLKAHLSQFNQESMITDDQDEKITLAALLEVPRRRLVEGLVKRDTRKSMMDKGKASRMQGWEKTHQQGRIVEAKLTRA</sequence>
<dbReference type="PANTHER" id="PTHR33223">
    <property type="entry name" value="CCHC-TYPE DOMAIN-CONTAINING PROTEIN"/>
    <property type="match status" value="1"/>
</dbReference>
<dbReference type="Gramene" id="Jr02_10030_p1">
    <property type="protein sequence ID" value="cds.Jr02_10030_p1"/>
    <property type="gene ID" value="Jr02_10030"/>
</dbReference>
<keyword evidence="2" id="KW-1185">Reference proteome</keyword>
<reference evidence="3" key="1">
    <citation type="submission" date="2025-08" db="UniProtKB">
        <authorList>
            <consortium name="RefSeq"/>
        </authorList>
    </citation>
    <scope>IDENTIFICATION</scope>
    <source>
        <tissue evidence="3">Leaves</tissue>
    </source>
</reference>
<dbReference type="PANTHER" id="PTHR33223:SF10">
    <property type="entry name" value="AMINOTRANSFERASE-LIKE PLANT MOBILE DOMAIN-CONTAINING PROTEIN"/>
    <property type="match status" value="1"/>
</dbReference>
<feature type="region of interest" description="Disordered" evidence="1">
    <location>
        <begin position="97"/>
        <end position="118"/>
    </location>
</feature>
<organism evidence="2 3">
    <name type="scientific">Juglans regia</name>
    <name type="common">English walnut</name>
    <dbReference type="NCBI Taxonomy" id="51240"/>
    <lineage>
        <taxon>Eukaryota</taxon>
        <taxon>Viridiplantae</taxon>
        <taxon>Streptophyta</taxon>
        <taxon>Embryophyta</taxon>
        <taxon>Tracheophyta</taxon>
        <taxon>Spermatophyta</taxon>
        <taxon>Magnoliopsida</taxon>
        <taxon>eudicotyledons</taxon>
        <taxon>Gunneridae</taxon>
        <taxon>Pentapetalae</taxon>
        <taxon>rosids</taxon>
        <taxon>fabids</taxon>
        <taxon>Fagales</taxon>
        <taxon>Juglandaceae</taxon>
        <taxon>Juglans</taxon>
    </lineage>
</organism>
<dbReference type="Pfam" id="PF03732">
    <property type="entry name" value="Retrotrans_gag"/>
    <property type="match status" value="1"/>
</dbReference>
<gene>
    <name evidence="3" type="primary">LOC108986961</name>
</gene>
<evidence type="ECO:0000256" key="1">
    <source>
        <dbReference type="SAM" id="MobiDB-lite"/>
    </source>
</evidence>